<evidence type="ECO:0000313" key="6">
    <source>
        <dbReference type="EMBL" id="GLQ87774.1"/>
    </source>
</evidence>
<evidence type="ECO:0000256" key="1">
    <source>
        <dbReference type="ARBA" id="ARBA00023015"/>
    </source>
</evidence>
<dbReference type="Gene3D" id="1.10.357.10">
    <property type="entry name" value="Tetracycline Repressor, domain 2"/>
    <property type="match status" value="1"/>
</dbReference>
<keyword evidence="1" id="KW-0805">Transcription regulation</keyword>
<protein>
    <submittedName>
        <fullName evidence="6">TetR family transcriptional regulator</fullName>
    </submittedName>
</protein>
<dbReference type="SUPFAM" id="SSF46689">
    <property type="entry name" value="Homeodomain-like"/>
    <property type="match status" value="1"/>
</dbReference>
<feature type="domain" description="HTH tetR-type" evidence="5">
    <location>
        <begin position="2"/>
        <end position="62"/>
    </location>
</feature>
<gene>
    <name evidence="6" type="ORF">GCM10007898_13420</name>
</gene>
<dbReference type="InterPro" id="IPR009057">
    <property type="entry name" value="Homeodomain-like_sf"/>
</dbReference>
<dbReference type="RefSeq" id="WP_284331220.1">
    <property type="nucleotide sequence ID" value="NZ_BSOA01000012.1"/>
</dbReference>
<evidence type="ECO:0000256" key="2">
    <source>
        <dbReference type="ARBA" id="ARBA00023125"/>
    </source>
</evidence>
<organism evidence="6 7">
    <name type="scientific">Dyella flagellata</name>
    <dbReference type="NCBI Taxonomy" id="1867833"/>
    <lineage>
        <taxon>Bacteria</taxon>
        <taxon>Pseudomonadati</taxon>
        <taxon>Pseudomonadota</taxon>
        <taxon>Gammaproteobacteria</taxon>
        <taxon>Lysobacterales</taxon>
        <taxon>Rhodanobacteraceae</taxon>
        <taxon>Dyella</taxon>
    </lineage>
</organism>
<keyword evidence="7" id="KW-1185">Reference proteome</keyword>
<dbReference type="PROSITE" id="PS50977">
    <property type="entry name" value="HTH_TETR_2"/>
    <property type="match status" value="1"/>
</dbReference>
<evidence type="ECO:0000256" key="3">
    <source>
        <dbReference type="ARBA" id="ARBA00023163"/>
    </source>
</evidence>
<dbReference type="Proteomes" id="UP001156627">
    <property type="component" value="Unassembled WGS sequence"/>
</dbReference>
<reference evidence="7" key="1">
    <citation type="journal article" date="2019" name="Int. J. Syst. Evol. Microbiol.">
        <title>The Global Catalogue of Microorganisms (GCM) 10K type strain sequencing project: providing services to taxonomists for standard genome sequencing and annotation.</title>
        <authorList>
            <consortium name="The Broad Institute Genomics Platform"/>
            <consortium name="The Broad Institute Genome Sequencing Center for Infectious Disease"/>
            <person name="Wu L."/>
            <person name="Ma J."/>
        </authorList>
    </citation>
    <scope>NUCLEOTIDE SEQUENCE [LARGE SCALE GENOMIC DNA]</scope>
    <source>
        <strain evidence="7">NBRC 111981</strain>
    </source>
</reference>
<dbReference type="Pfam" id="PF00440">
    <property type="entry name" value="TetR_N"/>
    <property type="match status" value="1"/>
</dbReference>
<evidence type="ECO:0000259" key="5">
    <source>
        <dbReference type="PROSITE" id="PS50977"/>
    </source>
</evidence>
<keyword evidence="2 4" id="KW-0238">DNA-binding</keyword>
<evidence type="ECO:0000256" key="4">
    <source>
        <dbReference type="PROSITE-ProRule" id="PRU00335"/>
    </source>
</evidence>
<dbReference type="PANTHER" id="PTHR30055:SF234">
    <property type="entry name" value="HTH-TYPE TRANSCRIPTIONAL REGULATOR BETI"/>
    <property type="match status" value="1"/>
</dbReference>
<dbReference type="EMBL" id="BSOA01000012">
    <property type="protein sequence ID" value="GLQ87774.1"/>
    <property type="molecule type" value="Genomic_DNA"/>
</dbReference>
<dbReference type="InterPro" id="IPR050109">
    <property type="entry name" value="HTH-type_TetR-like_transc_reg"/>
</dbReference>
<evidence type="ECO:0000313" key="7">
    <source>
        <dbReference type="Proteomes" id="UP001156627"/>
    </source>
</evidence>
<dbReference type="InterPro" id="IPR001647">
    <property type="entry name" value="HTH_TetR"/>
</dbReference>
<comment type="caution">
    <text evidence="6">The sequence shown here is derived from an EMBL/GenBank/DDBJ whole genome shotgun (WGS) entry which is preliminary data.</text>
</comment>
<dbReference type="PANTHER" id="PTHR30055">
    <property type="entry name" value="HTH-TYPE TRANSCRIPTIONAL REGULATOR RUTR"/>
    <property type="match status" value="1"/>
</dbReference>
<keyword evidence="3" id="KW-0804">Transcription</keyword>
<proteinExistence type="predicted"/>
<feature type="DNA-binding region" description="H-T-H motif" evidence="4">
    <location>
        <begin position="25"/>
        <end position="44"/>
    </location>
</feature>
<accession>A0ABQ5X955</accession>
<sequence length="201" mass="22489">MQPRKEELTAALIDYLLAHGLSELSLRPLAAELGTSARLLIYHFGSKEGLLAAAMDAMHGHLRSSLQALADAHAPKGTKPLRRFWDWAITAENFPYLKLLYELQILAARNPETYGHLLKNHAASWLELVKRVMPDDERDAAMASLPIAVFDGLFLELMNTGDRKRTTHALDRFIGLVEQARLHRASATLKPRSTSTRKRGT</sequence>
<name>A0ABQ5X955_9GAMM</name>